<name>A0ACA9Q8S0_9GLOM</name>
<dbReference type="Proteomes" id="UP000789702">
    <property type="component" value="Unassembled WGS sequence"/>
</dbReference>
<accession>A0ACA9Q8S0</accession>
<organism evidence="1 2">
    <name type="scientific">Dentiscutata heterogama</name>
    <dbReference type="NCBI Taxonomy" id="1316150"/>
    <lineage>
        <taxon>Eukaryota</taxon>
        <taxon>Fungi</taxon>
        <taxon>Fungi incertae sedis</taxon>
        <taxon>Mucoromycota</taxon>
        <taxon>Glomeromycotina</taxon>
        <taxon>Glomeromycetes</taxon>
        <taxon>Diversisporales</taxon>
        <taxon>Gigasporaceae</taxon>
        <taxon>Dentiscutata</taxon>
    </lineage>
</organism>
<sequence length="218" mass="25811">AAKDLILLAEDTIRLFDKINKKILSICQKEEYDQLSKSIITKQDSAKLDNWKNIVDLAKYLILQQKDKLYKLRIDHKWQLHSAKASKQFKHDIETESFIGNLLNSDLYETLVKADSFLTDTQKDQLYTICREQISRLTNKIYDNLKNSIRNDHVTSRLEDKDQNDVQIQDIRENFLTNRTNWIQELENPVDKPKRPNAESNDELFLTRMPDNTNERRN</sequence>
<proteinExistence type="predicted"/>
<evidence type="ECO:0000313" key="2">
    <source>
        <dbReference type="Proteomes" id="UP000789702"/>
    </source>
</evidence>
<protein>
    <submittedName>
        <fullName evidence="1">16649_t:CDS:1</fullName>
    </submittedName>
</protein>
<gene>
    <name evidence="1" type="ORF">DHETER_LOCUS13909</name>
</gene>
<dbReference type="EMBL" id="CAJVPU010040127">
    <property type="protein sequence ID" value="CAG8738630.1"/>
    <property type="molecule type" value="Genomic_DNA"/>
</dbReference>
<feature type="non-terminal residue" evidence="1">
    <location>
        <position position="1"/>
    </location>
</feature>
<feature type="non-terminal residue" evidence="1">
    <location>
        <position position="218"/>
    </location>
</feature>
<comment type="caution">
    <text evidence="1">The sequence shown here is derived from an EMBL/GenBank/DDBJ whole genome shotgun (WGS) entry which is preliminary data.</text>
</comment>
<evidence type="ECO:0000313" key="1">
    <source>
        <dbReference type="EMBL" id="CAG8738630.1"/>
    </source>
</evidence>
<keyword evidence="2" id="KW-1185">Reference proteome</keyword>
<reference evidence="1" key="1">
    <citation type="submission" date="2021-06" db="EMBL/GenBank/DDBJ databases">
        <authorList>
            <person name="Kallberg Y."/>
            <person name="Tangrot J."/>
            <person name="Rosling A."/>
        </authorList>
    </citation>
    <scope>NUCLEOTIDE SEQUENCE</scope>
    <source>
        <strain evidence="1">IL203A</strain>
    </source>
</reference>